<dbReference type="AlphaFoldDB" id="A0A2J6TR13"/>
<dbReference type="SUPFAM" id="SSF50129">
    <property type="entry name" value="GroES-like"/>
    <property type="match status" value="1"/>
</dbReference>
<dbReference type="Gene3D" id="3.40.50.720">
    <property type="entry name" value="NAD(P)-binding Rossmann-like Domain"/>
    <property type="match status" value="1"/>
</dbReference>
<proteinExistence type="predicted"/>
<reference evidence="3 4" key="1">
    <citation type="submission" date="2016-04" db="EMBL/GenBank/DDBJ databases">
        <title>A degradative enzymes factory behind the ericoid mycorrhizal symbiosis.</title>
        <authorList>
            <consortium name="DOE Joint Genome Institute"/>
            <person name="Martino E."/>
            <person name="Morin E."/>
            <person name="Grelet G."/>
            <person name="Kuo A."/>
            <person name="Kohler A."/>
            <person name="Daghino S."/>
            <person name="Barry K."/>
            <person name="Choi C."/>
            <person name="Cichocki N."/>
            <person name="Clum A."/>
            <person name="Copeland A."/>
            <person name="Hainaut M."/>
            <person name="Haridas S."/>
            <person name="Labutti K."/>
            <person name="Lindquist E."/>
            <person name="Lipzen A."/>
            <person name="Khouja H.-R."/>
            <person name="Murat C."/>
            <person name="Ohm R."/>
            <person name="Olson A."/>
            <person name="Spatafora J."/>
            <person name="Veneault-Fourrey C."/>
            <person name="Henrissat B."/>
            <person name="Grigoriev I."/>
            <person name="Martin F."/>
            <person name="Perotto S."/>
        </authorList>
    </citation>
    <scope>NUCLEOTIDE SEQUENCE [LARGE SCALE GENOMIC DNA]</scope>
    <source>
        <strain evidence="3 4">E</strain>
    </source>
</reference>
<gene>
    <name evidence="3" type="ORF">K444DRAFT_650273</name>
</gene>
<sequence length="362" mass="38772">MVQNKSLVLAKNPVGFPIPGSDLTITSSEFDLNQPLPRGSLIVKTNYLSFDPYQRGRMRPGTGLYVTGYPLNEPVTNNAISTVISSSNPRFKAGDVILGDAEFSEYQIIPKERADLEQAPGGGNAGVSLLKNPLGLDPKLFLGALGMSGLTAYSSLYEIGKPRRGEVIFISAASGAVGQIVGQLAKREGLKVVGSVGSDEKLKFITQELGFDAGFNYKKENPVEALKRILGELGEQGLNIYYDNVGGEQLDAALFALSTGGRVVSCGSVSQTSKKPGETHGIQNMPLVVGKGLTIRGFRVFDADMGGKYNEEHQKNMQKWIKDGEIKIKMAVTDGIDRAAEGLVGMLKGENFGKAVLRIAEL</sequence>
<name>A0A2J6TR13_9HELO</name>
<dbReference type="InterPro" id="IPR036291">
    <property type="entry name" value="NAD(P)-bd_dom_sf"/>
</dbReference>
<dbReference type="InParanoid" id="A0A2J6TR13"/>
<organism evidence="3 4">
    <name type="scientific">Hyaloscypha bicolor E</name>
    <dbReference type="NCBI Taxonomy" id="1095630"/>
    <lineage>
        <taxon>Eukaryota</taxon>
        <taxon>Fungi</taxon>
        <taxon>Dikarya</taxon>
        <taxon>Ascomycota</taxon>
        <taxon>Pezizomycotina</taxon>
        <taxon>Leotiomycetes</taxon>
        <taxon>Helotiales</taxon>
        <taxon>Hyaloscyphaceae</taxon>
        <taxon>Hyaloscypha</taxon>
        <taxon>Hyaloscypha bicolor</taxon>
    </lineage>
</organism>
<dbReference type="InterPro" id="IPR011032">
    <property type="entry name" value="GroES-like_sf"/>
</dbReference>
<dbReference type="PANTHER" id="PTHR43205:SF7">
    <property type="entry name" value="PROSTAGLANDIN REDUCTASE 1"/>
    <property type="match status" value="1"/>
</dbReference>
<evidence type="ECO:0000313" key="3">
    <source>
        <dbReference type="EMBL" id="PMD65450.1"/>
    </source>
</evidence>
<dbReference type="RefSeq" id="XP_024742354.1">
    <property type="nucleotide sequence ID" value="XM_024885624.1"/>
</dbReference>
<dbReference type="GeneID" id="36593701"/>
<feature type="domain" description="Enoyl reductase (ER)" evidence="2">
    <location>
        <begin position="20"/>
        <end position="357"/>
    </location>
</feature>
<dbReference type="FunFam" id="3.40.50.720:FF:000121">
    <property type="entry name" value="Prostaglandin reductase 2"/>
    <property type="match status" value="1"/>
</dbReference>
<protein>
    <submittedName>
        <fullName evidence="3">NAD(P)-binding protein</fullName>
    </submittedName>
</protein>
<dbReference type="InterPro" id="IPR013149">
    <property type="entry name" value="ADH-like_C"/>
</dbReference>
<dbReference type="InterPro" id="IPR020843">
    <property type="entry name" value="ER"/>
</dbReference>
<dbReference type="InterPro" id="IPR041694">
    <property type="entry name" value="ADH_N_2"/>
</dbReference>
<dbReference type="EMBL" id="KZ613746">
    <property type="protein sequence ID" value="PMD65450.1"/>
    <property type="molecule type" value="Genomic_DNA"/>
</dbReference>
<dbReference type="Gene3D" id="3.90.180.10">
    <property type="entry name" value="Medium-chain alcohol dehydrogenases, catalytic domain"/>
    <property type="match status" value="1"/>
</dbReference>
<dbReference type="PANTHER" id="PTHR43205">
    <property type="entry name" value="PROSTAGLANDIN REDUCTASE"/>
    <property type="match status" value="1"/>
</dbReference>
<dbReference type="OrthoDB" id="809632at2759"/>
<keyword evidence="4" id="KW-1185">Reference proteome</keyword>
<keyword evidence="1" id="KW-0560">Oxidoreductase</keyword>
<dbReference type="InterPro" id="IPR045010">
    <property type="entry name" value="MDR_fam"/>
</dbReference>
<dbReference type="Pfam" id="PF00107">
    <property type="entry name" value="ADH_zinc_N"/>
    <property type="match status" value="1"/>
</dbReference>
<evidence type="ECO:0000256" key="1">
    <source>
        <dbReference type="ARBA" id="ARBA00023002"/>
    </source>
</evidence>
<dbReference type="Pfam" id="PF16884">
    <property type="entry name" value="ADH_N_2"/>
    <property type="match status" value="1"/>
</dbReference>
<evidence type="ECO:0000259" key="2">
    <source>
        <dbReference type="SMART" id="SM00829"/>
    </source>
</evidence>
<dbReference type="CDD" id="cd05288">
    <property type="entry name" value="PGDH"/>
    <property type="match status" value="1"/>
</dbReference>
<accession>A0A2J6TR13</accession>
<dbReference type="SUPFAM" id="SSF51735">
    <property type="entry name" value="NAD(P)-binding Rossmann-fold domains"/>
    <property type="match status" value="1"/>
</dbReference>
<dbReference type="GO" id="GO:0016628">
    <property type="term" value="F:oxidoreductase activity, acting on the CH-CH group of donors, NAD or NADP as acceptor"/>
    <property type="evidence" value="ECO:0007669"/>
    <property type="project" value="InterPro"/>
</dbReference>
<evidence type="ECO:0000313" key="4">
    <source>
        <dbReference type="Proteomes" id="UP000235371"/>
    </source>
</evidence>
<dbReference type="Proteomes" id="UP000235371">
    <property type="component" value="Unassembled WGS sequence"/>
</dbReference>
<dbReference type="SMART" id="SM00829">
    <property type="entry name" value="PKS_ER"/>
    <property type="match status" value="1"/>
</dbReference>